<dbReference type="AlphaFoldDB" id="A0A7G5ILD7"/>
<keyword evidence="1" id="KW-0732">Signal</keyword>
<evidence type="ECO:0000313" key="3">
    <source>
        <dbReference type="Proteomes" id="UP000515292"/>
    </source>
</evidence>
<sequence>MTKVRISLGLGAACLMLSACASGGIADRKRPDEFAVGRSAPLVVPPEFTLAPPRPGAPRPLAADSQTQALEALFGPGVVLPPKSESEKALLEGAKATKADPMIRNNAGDPKTIGVDKGAFLRELLDAPAGTRNAATAKVTVGG</sequence>
<dbReference type="Pfam" id="PF11233">
    <property type="entry name" value="DUF3035"/>
    <property type="match status" value="1"/>
</dbReference>
<dbReference type="PROSITE" id="PS51257">
    <property type="entry name" value="PROKAR_LIPOPROTEIN"/>
    <property type="match status" value="1"/>
</dbReference>
<evidence type="ECO:0000256" key="1">
    <source>
        <dbReference type="SAM" id="SignalP"/>
    </source>
</evidence>
<dbReference type="RefSeq" id="WP_182298002.1">
    <property type="nucleotide sequence ID" value="NZ_CP059851.1"/>
</dbReference>
<dbReference type="Proteomes" id="UP000515292">
    <property type="component" value="Chromosome"/>
</dbReference>
<evidence type="ECO:0000313" key="2">
    <source>
        <dbReference type="EMBL" id="QMW24179.1"/>
    </source>
</evidence>
<protein>
    <submittedName>
        <fullName evidence="2">DUF3035 domain-containing protein</fullName>
    </submittedName>
</protein>
<reference evidence="2 3" key="1">
    <citation type="submission" date="2020-07" db="EMBL/GenBank/DDBJ databases">
        <title>Complete genome sequence for Sandaracinobacter sp. M6.</title>
        <authorList>
            <person name="Tang Y."/>
            <person name="Liu Q."/>
            <person name="Guo Z."/>
            <person name="Lei P."/>
            <person name="Huang B."/>
        </authorList>
    </citation>
    <scope>NUCLEOTIDE SEQUENCE [LARGE SCALE GENOMIC DNA]</scope>
    <source>
        <strain evidence="2 3">M6</strain>
    </source>
</reference>
<gene>
    <name evidence="2" type="ORF">H3309_06915</name>
</gene>
<organism evidence="2 3">
    <name type="scientific">Sandaracinobacteroides saxicola</name>
    <dbReference type="NCBI Taxonomy" id="2759707"/>
    <lineage>
        <taxon>Bacteria</taxon>
        <taxon>Pseudomonadati</taxon>
        <taxon>Pseudomonadota</taxon>
        <taxon>Alphaproteobacteria</taxon>
        <taxon>Sphingomonadales</taxon>
        <taxon>Sphingosinicellaceae</taxon>
        <taxon>Sandaracinobacteroides</taxon>
    </lineage>
</organism>
<dbReference type="KEGG" id="sand:H3309_06915"/>
<keyword evidence="3" id="KW-1185">Reference proteome</keyword>
<proteinExistence type="predicted"/>
<name>A0A7G5ILD7_9SPHN</name>
<dbReference type="EMBL" id="CP059851">
    <property type="protein sequence ID" value="QMW24179.1"/>
    <property type="molecule type" value="Genomic_DNA"/>
</dbReference>
<dbReference type="InterPro" id="IPR021395">
    <property type="entry name" value="DUF3035"/>
</dbReference>
<accession>A0A7G5ILD7</accession>
<feature type="signal peptide" evidence="1">
    <location>
        <begin position="1"/>
        <end position="21"/>
    </location>
</feature>
<feature type="chain" id="PRO_5028866940" evidence="1">
    <location>
        <begin position="22"/>
        <end position="143"/>
    </location>
</feature>